<evidence type="ECO:0000259" key="9">
    <source>
        <dbReference type="SMART" id="SM00663"/>
    </source>
</evidence>
<dbReference type="GO" id="GO:0006351">
    <property type="term" value="P:DNA-templated transcription"/>
    <property type="evidence" value="ECO:0007669"/>
    <property type="project" value="InterPro"/>
</dbReference>
<evidence type="ECO:0000256" key="5">
    <source>
        <dbReference type="ARBA" id="ARBA00022695"/>
    </source>
</evidence>
<dbReference type="InterPro" id="IPR044893">
    <property type="entry name" value="RNA_pol_Rpb1_clamp_domain"/>
</dbReference>
<dbReference type="GO" id="GO:0000428">
    <property type="term" value="C:DNA-directed RNA polymerase complex"/>
    <property type="evidence" value="ECO:0007669"/>
    <property type="project" value="UniProtKB-KW"/>
</dbReference>
<dbReference type="Gene3D" id="1.10.274.100">
    <property type="entry name" value="RNA polymerase Rpb1, domain 3"/>
    <property type="match status" value="1"/>
</dbReference>
<evidence type="ECO:0000256" key="4">
    <source>
        <dbReference type="ARBA" id="ARBA00022679"/>
    </source>
</evidence>
<dbReference type="SUPFAM" id="SSF64484">
    <property type="entry name" value="beta and beta-prime subunits of DNA dependent RNA-polymerase"/>
    <property type="match status" value="1"/>
</dbReference>
<proteinExistence type="inferred from homology"/>
<dbReference type="Gene3D" id="3.30.1490.180">
    <property type="entry name" value="RNA polymerase ii"/>
    <property type="match status" value="1"/>
</dbReference>
<dbReference type="PANTHER" id="PTHR19376:SF32">
    <property type="entry name" value="DNA-DIRECTED RNA POLYMERASE III SUBUNIT RPC1"/>
    <property type="match status" value="1"/>
</dbReference>
<keyword evidence="5" id="KW-0548">Nucleotidyltransferase</keyword>
<organism evidence="10">
    <name type="scientific">viral metagenome</name>
    <dbReference type="NCBI Taxonomy" id="1070528"/>
    <lineage>
        <taxon>unclassified sequences</taxon>
        <taxon>metagenomes</taxon>
        <taxon>organismal metagenomes</taxon>
    </lineage>
</organism>
<dbReference type="Pfam" id="PF04998">
    <property type="entry name" value="RNA_pol_Rpb1_5"/>
    <property type="match status" value="1"/>
</dbReference>
<dbReference type="FunFam" id="2.40.40.20:FF:000019">
    <property type="entry name" value="DNA-directed RNA polymerase II subunit RPB1"/>
    <property type="match status" value="1"/>
</dbReference>
<dbReference type="InterPro" id="IPR038120">
    <property type="entry name" value="Rpb1_funnel_sf"/>
</dbReference>
<evidence type="ECO:0000256" key="8">
    <source>
        <dbReference type="SAM" id="MobiDB-lite"/>
    </source>
</evidence>
<dbReference type="InterPro" id="IPR000722">
    <property type="entry name" value="RNA_pol_asu"/>
</dbReference>
<sequence length="1119" mass="126653">MDVKDISRIEFGLYSPEEIKAMAVCKIDNPKLSGFDEMPLPGSVYDRRMGSIDFETCLTCGLKKACPGHFGYIELALPILHPMYTKMIVAFLRCFCKKCYRLLLSEEQLTLAGLTRYKKERRFLKILEKLEKNDMCSHCSSPQPKILSKAKTNSIVKEHKQKKTEEKNAKISIEILPEEIKKIFDNILDEDVIMLGFDPERIRPRNLVLTVLPVLPPCSRPPVLADGNTCDDDLTFQYKEIVNINNQLFPKDESVTATAPTRGKNKPMTEQDRQKLIQSLKFKILTMFNNKQGKAKRPTDNRPIKSLKDRLAGKKGRIRCNLMGKRVNFSARTVIDAGPELKLNQVAIPFEVARILTKPETVNRYNIAWLQEVVNNNEANFIIKRKKDGTETRINLRYAMFRRGTDLLYGDIIVRGNVLFQEDKLGNVILPESEDELEVIHISEAKSVLLLKGDQVIRKKKIVKVSKNDTHSMKKGDIIVRGYSHTIRDSTAIPEPHGPIKVIHVINSNDVTLKEGDQLVRDGKLVDVTYPTPKNIKLCLGDVVERHLRGPEIRNGRMAPGDVVLFNRQPTLHKGSMMAKEVVPGNHKSFRFNLAATKSFNADFDGDEMNIHVPQSYEAEVELRMLSATQHNMISGQESKPNIVIVQDSLLAAYMMTIKNEKLTSDQFHDVASKGTRVDGSPLWNEHRKNHIQRILKKHGKDPCVYNGRGLISLILPNTLYYENKNDAHPNEPTVKIYAGVLVEGAFNKKILGGSHNSLIQIIHKEYGVKTAANFIDNVQFITNNWLIIHGFTVGLKDCMITSEKSTTAIKDVLAKCYTKAQAIEETTQNPGICEVRVTAALNEAKDIGMRIATEAMSTDNNFLTTVNSGAKGDFFNIAQLTSLLGQQNLEGCRVTPVLNHGRRSLPHYPFGELDKERDYESRGFVRHSFIRGLSPEEFYFHAMSGREGICDTAMGTAKSGYIQRRIVKVCEDIQVRYDGTVRDAAGKIYQFAYGDNNLDPTQTVQVNGVQQICDIGRIATRLNASVEDEPESEDEEEEIKVEQQVVHSRAKEKLIKKIRAEFPRESIDETWNLRQLRQRLQTLQLANESSDEEEDENSDEEEIMVAEPEDEEDGNMSD</sequence>
<dbReference type="InterPro" id="IPR007083">
    <property type="entry name" value="RNA_pol_Rpb1_4"/>
</dbReference>
<evidence type="ECO:0000256" key="7">
    <source>
        <dbReference type="ARBA" id="ARBA00048552"/>
    </source>
</evidence>
<feature type="domain" description="RNA polymerase N-terminal" evidence="9">
    <location>
        <begin position="205"/>
        <end position="657"/>
    </location>
</feature>
<dbReference type="EMBL" id="MN738878">
    <property type="protein sequence ID" value="QHT29499.1"/>
    <property type="molecule type" value="Genomic_DNA"/>
</dbReference>
<protein>
    <recommendedName>
        <fullName evidence="2">DNA-directed RNA polymerase</fullName>
        <ecNumber evidence="2">2.7.7.6</ecNumber>
    </recommendedName>
</protein>
<keyword evidence="4" id="KW-0808">Transferase</keyword>
<dbReference type="SMART" id="SM00663">
    <property type="entry name" value="RPOLA_N"/>
    <property type="match status" value="1"/>
</dbReference>
<evidence type="ECO:0000313" key="10">
    <source>
        <dbReference type="EMBL" id="QHT29499.1"/>
    </source>
</evidence>
<dbReference type="Pfam" id="PF05000">
    <property type="entry name" value="RNA_pol_Rpb1_4"/>
    <property type="match status" value="1"/>
</dbReference>
<dbReference type="GO" id="GO:0003899">
    <property type="term" value="F:DNA-directed RNA polymerase activity"/>
    <property type="evidence" value="ECO:0007669"/>
    <property type="project" value="UniProtKB-EC"/>
</dbReference>
<dbReference type="InterPro" id="IPR007066">
    <property type="entry name" value="RNA_pol_Rpb1_3"/>
</dbReference>
<dbReference type="Gene3D" id="1.10.132.30">
    <property type="match status" value="1"/>
</dbReference>
<name>A0A6C0EMI0_9ZZZZ</name>
<evidence type="ECO:0000256" key="2">
    <source>
        <dbReference type="ARBA" id="ARBA00012418"/>
    </source>
</evidence>
<comment type="similarity">
    <text evidence="1">Belongs to the RNA polymerase beta' chain family.</text>
</comment>
<dbReference type="Gene3D" id="6.20.50.80">
    <property type="match status" value="1"/>
</dbReference>
<accession>A0A6C0EMI0</accession>
<dbReference type="InterPro" id="IPR006592">
    <property type="entry name" value="RNA_pol_N"/>
</dbReference>
<dbReference type="Pfam" id="PF00623">
    <property type="entry name" value="RNA_pol_Rpb1_2"/>
    <property type="match status" value="2"/>
</dbReference>
<dbReference type="Pfam" id="PF04983">
    <property type="entry name" value="RNA_pol_Rpb1_3"/>
    <property type="match status" value="1"/>
</dbReference>
<dbReference type="PANTHER" id="PTHR19376">
    <property type="entry name" value="DNA-DIRECTED RNA POLYMERASE"/>
    <property type="match status" value="1"/>
</dbReference>
<dbReference type="Pfam" id="PF04997">
    <property type="entry name" value="RNA_pol_Rpb1_1"/>
    <property type="match status" value="1"/>
</dbReference>
<dbReference type="AlphaFoldDB" id="A0A6C0EMI0"/>
<reference evidence="10" key="1">
    <citation type="journal article" date="2020" name="Nature">
        <title>Giant virus diversity and host interactions through global metagenomics.</title>
        <authorList>
            <person name="Schulz F."/>
            <person name="Roux S."/>
            <person name="Paez-Espino D."/>
            <person name="Jungbluth S."/>
            <person name="Walsh D.A."/>
            <person name="Denef V.J."/>
            <person name="McMahon K.D."/>
            <person name="Konstantinidis K.T."/>
            <person name="Eloe-Fadrosh E.A."/>
            <person name="Kyrpides N.C."/>
            <person name="Woyke T."/>
        </authorList>
    </citation>
    <scope>NUCLEOTIDE SEQUENCE</scope>
    <source>
        <strain evidence="10">GVMAG-M-3300005589-24</strain>
    </source>
</reference>
<dbReference type="InterPro" id="IPR042102">
    <property type="entry name" value="RNA_pol_Rpb1_3_sf"/>
</dbReference>
<evidence type="ECO:0000256" key="6">
    <source>
        <dbReference type="ARBA" id="ARBA00023163"/>
    </source>
</evidence>
<feature type="region of interest" description="Disordered" evidence="8">
    <location>
        <begin position="1084"/>
        <end position="1119"/>
    </location>
</feature>
<dbReference type="Gene3D" id="4.10.860.120">
    <property type="entry name" value="RNA polymerase II, clamp domain"/>
    <property type="match status" value="1"/>
</dbReference>
<evidence type="ECO:0000256" key="3">
    <source>
        <dbReference type="ARBA" id="ARBA00022478"/>
    </source>
</evidence>
<dbReference type="InterPro" id="IPR045867">
    <property type="entry name" value="DNA-dir_RpoC_beta_prime"/>
</dbReference>
<dbReference type="GO" id="GO:0003677">
    <property type="term" value="F:DNA binding"/>
    <property type="evidence" value="ECO:0007669"/>
    <property type="project" value="InterPro"/>
</dbReference>
<keyword evidence="3" id="KW-0240">DNA-directed RNA polymerase</keyword>
<evidence type="ECO:0000256" key="1">
    <source>
        <dbReference type="ARBA" id="ARBA00006460"/>
    </source>
</evidence>
<keyword evidence="6" id="KW-0804">Transcription</keyword>
<feature type="compositionally biased region" description="Acidic residues" evidence="8">
    <location>
        <begin position="1090"/>
        <end position="1119"/>
    </location>
</feature>
<dbReference type="Gene3D" id="6.10.250.2940">
    <property type="match status" value="1"/>
</dbReference>
<dbReference type="InterPro" id="IPR007081">
    <property type="entry name" value="RNA_pol_Rpb1_5"/>
</dbReference>
<dbReference type="Gene3D" id="2.40.40.20">
    <property type="match status" value="2"/>
</dbReference>
<dbReference type="InterPro" id="IPR007080">
    <property type="entry name" value="RNA_pol_Rpb1_1"/>
</dbReference>
<comment type="catalytic activity">
    <reaction evidence="7">
        <text>RNA(n) + a ribonucleoside 5'-triphosphate = RNA(n+1) + diphosphate</text>
        <dbReference type="Rhea" id="RHEA:21248"/>
        <dbReference type="Rhea" id="RHEA-COMP:14527"/>
        <dbReference type="Rhea" id="RHEA-COMP:17342"/>
        <dbReference type="ChEBI" id="CHEBI:33019"/>
        <dbReference type="ChEBI" id="CHEBI:61557"/>
        <dbReference type="ChEBI" id="CHEBI:140395"/>
        <dbReference type="EC" id="2.7.7.6"/>
    </reaction>
</comment>
<dbReference type="EC" id="2.7.7.6" evidence="2"/>